<accession>A0ABD3RWG5</accession>
<protein>
    <submittedName>
        <fullName evidence="2">Uncharacterized protein</fullName>
    </submittedName>
</protein>
<feature type="compositionally biased region" description="Low complexity" evidence="1">
    <location>
        <begin position="36"/>
        <end position="51"/>
    </location>
</feature>
<keyword evidence="3" id="KW-1185">Reference proteome</keyword>
<dbReference type="EMBL" id="JALLPB020000142">
    <property type="protein sequence ID" value="KAL3816572.1"/>
    <property type="molecule type" value="Genomic_DNA"/>
</dbReference>
<gene>
    <name evidence="2" type="ORF">ACHAXA_003812</name>
</gene>
<evidence type="ECO:0000313" key="2">
    <source>
        <dbReference type="EMBL" id="KAL3816572.1"/>
    </source>
</evidence>
<reference evidence="2 3" key="1">
    <citation type="submission" date="2024-10" db="EMBL/GenBank/DDBJ databases">
        <title>Updated reference genomes for cyclostephanoid diatoms.</title>
        <authorList>
            <person name="Roberts W.R."/>
            <person name="Alverson A.J."/>
        </authorList>
    </citation>
    <scope>NUCLEOTIDE SEQUENCE [LARGE SCALE GENOMIC DNA]</scope>
    <source>
        <strain evidence="2 3">AJA228-03</strain>
    </source>
</reference>
<feature type="compositionally biased region" description="Basic residues" evidence="1">
    <location>
        <begin position="1"/>
        <end position="10"/>
    </location>
</feature>
<evidence type="ECO:0000313" key="3">
    <source>
        <dbReference type="Proteomes" id="UP001530377"/>
    </source>
</evidence>
<feature type="compositionally biased region" description="Low complexity" evidence="1">
    <location>
        <begin position="11"/>
        <end position="20"/>
    </location>
</feature>
<feature type="region of interest" description="Disordered" evidence="1">
    <location>
        <begin position="1"/>
        <end position="54"/>
    </location>
</feature>
<dbReference type="InterPro" id="IPR011989">
    <property type="entry name" value="ARM-like"/>
</dbReference>
<dbReference type="AlphaFoldDB" id="A0ABD3RWG5"/>
<evidence type="ECO:0000256" key="1">
    <source>
        <dbReference type="SAM" id="MobiDB-lite"/>
    </source>
</evidence>
<dbReference type="Proteomes" id="UP001530377">
    <property type="component" value="Unassembled WGS sequence"/>
</dbReference>
<dbReference type="InterPro" id="IPR016024">
    <property type="entry name" value="ARM-type_fold"/>
</dbReference>
<proteinExistence type="predicted"/>
<dbReference type="SUPFAM" id="SSF48371">
    <property type="entry name" value="ARM repeat"/>
    <property type="match status" value="1"/>
</dbReference>
<organism evidence="2 3">
    <name type="scientific">Cyclostephanos tholiformis</name>
    <dbReference type="NCBI Taxonomy" id="382380"/>
    <lineage>
        <taxon>Eukaryota</taxon>
        <taxon>Sar</taxon>
        <taxon>Stramenopiles</taxon>
        <taxon>Ochrophyta</taxon>
        <taxon>Bacillariophyta</taxon>
        <taxon>Coscinodiscophyceae</taxon>
        <taxon>Thalassiosirophycidae</taxon>
        <taxon>Stephanodiscales</taxon>
        <taxon>Stephanodiscaceae</taxon>
        <taxon>Cyclostephanos</taxon>
    </lineage>
</organism>
<name>A0ABD3RWG5_9STRA</name>
<dbReference type="Gene3D" id="1.25.10.10">
    <property type="entry name" value="Leucine-rich Repeat Variant"/>
    <property type="match status" value="1"/>
</dbReference>
<comment type="caution">
    <text evidence="2">The sequence shown here is derived from an EMBL/GenBank/DDBJ whole genome shotgun (WGS) entry which is preliminary data.</text>
</comment>
<sequence>MVSFRKKKSVSKTVDTTLGKDAAEGGDDDAPRESDASPSSAKAAPIASGPPQMTDIPELLLTMTTERGEKSAAATKRIYELCDVGHKQNRVPMVCSGKYDVLNPLAQCLAQDSGDGRHLACLALNNLSIPTENKRVMALGPASSAVIGGLCKVIAEDKQESYLCCICLMNLSFLEASITTILQHSPAVDGSDPLPPLSNPDSLLRVLERLLKNAPAVPKSGSGKSEGVRWACGLIKNLAKSEENAALIGKTDIPRCAVLNVQNSSSPPGRWTSNSLEDFSLFVILNLAQWPVSRQALIDAGALDVVRPIMFDGDLQGLKATMACAFLGAPWTDFPDSGSMAARSITELMTNVVEKRGKDGQYAYGVFKLYTATKAYRDLCCAANSADNGESGANSKTNVLAVPPAVAICLQVVSDLVLAADDDANGGSKYVPDAKSAEYSASAIAYMLPAILQAEEPARKSIQTEKACMEVSTMLSQYAKLPGTSPQGKDAAMKASEEIKAAGGTARPILEVSYESWTQYRKREGQPLDQYLSQEKGIEVDESGPLDFLPCVNSESSCSIL</sequence>